<evidence type="ECO:0000313" key="7">
    <source>
        <dbReference type="EMBL" id="OAO14624.1"/>
    </source>
</evidence>
<dbReference type="InterPro" id="IPR036168">
    <property type="entry name" value="AP2_Mu_C_sf"/>
</dbReference>
<dbReference type="InterPro" id="IPR028565">
    <property type="entry name" value="MHD"/>
</dbReference>
<feature type="domain" description="MHD" evidence="6">
    <location>
        <begin position="179"/>
        <end position="429"/>
    </location>
</feature>
<evidence type="ECO:0000256" key="2">
    <source>
        <dbReference type="ARBA" id="ARBA00022448"/>
    </source>
</evidence>
<evidence type="ECO:0000313" key="8">
    <source>
        <dbReference type="Proteomes" id="UP000078348"/>
    </source>
</evidence>
<keyword evidence="2 5" id="KW-0813">Transport</keyword>
<dbReference type="OrthoDB" id="870at2759"/>
<dbReference type="STRING" id="478820.A0A196SF69"/>
<comment type="caution">
    <text evidence="7">The sequence shown here is derived from an EMBL/GenBank/DDBJ whole genome shotgun (WGS) entry which is preliminary data.</text>
</comment>
<proteinExistence type="inferred from homology"/>
<keyword evidence="3 5" id="KW-0653">Protein transport</keyword>
<dbReference type="PIRSF" id="PIRSF005992">
    <property type="entry name" value="Clathrin_mu"/>
    <property type="match status" value="1"/>
</dbReference>
<dbReference type="InterPro" id="IPR022775">
    <property type="entry name" value="AP_mu_sigma_su"/>
</dbReference>
<dbReference type="PANTHER" id="PTHR10529">
    <property type="entry name" value="AP COMPLEX SUBUNIT MU"/>
    <property type="match status" value="1"/>
</dbReference>
<keyword evidence="8" id="KW-1185">Reference proteome</keyword>
<evidence type="ECO:0000259" key="6">
    <source>
        <dbReference type="PROSITE" id="PS51072"/>
    </source>
</evidence>
<dbReference type="Pfam" id="PF00928">
    <property type="entry name" value="Adap_comp_sub"/>
    <property type="match status" value="1"/>
</dbReference>
<dbReference type="PROSITE" id="PS51072">
    <property type="entry name" value="MHD"/>
    <property type="match status" value="1"/>
</dbReference>
<evidence type="ECO:0000256" key="5">
    <source>
        <dbReference type="PIRNR" id="PIRNR005992"/>
    </source>
</evidence>
<keyword evidence="4" id="KW-0472">Membrane</keyword>
<dbReference type="GO" id="GO:0006886">
    <property type="term" value="P:intracellular protein transport"/>
    <property type="evidence" value="ECO:0007669"/>
    <property type="project" value="UniProtKB-UniRule"/>
</dbReference>
<dbReference type="Gene3D" id="2.60.40.1170">
    <property type="entry name" value="Mu homology domain, subdomain B"/>
    <property type="match status" value="2"/>
</dbReference>
<dbReference type="GO" id="GO:0016192">
    <property type="term" value="P:vesicle-mediated transport"/>
    <property type="evidence" value="ECO:0007669"/>
    <property type="project" value="InterPro"/>
</dbReference>
<protein>
    <submittedName>
        <fullName evidence="7">Adaptor protein complex 3, subunit mu 2</fullName>
    </submittedName>
</protein>
<comment type="subcellular location">
    <subcellularLocation>
        <location evidence="1">Endomembrane system</location>
    </subcellularLocation>
</comment>
<dbReference type="SUPFAM" id="SSF49447">
    <property type="entry name" value="Second domain of Mu2 adaptin subunit (ap50) of ap2 adaptor"/>
    <property type="match status" value="1"/>
</dbReference>
<dbReference type="InterPro" id="IPR011012">
    <property type="entry name" value="Longin-like_dom_sf"/>
</dbReference>
<dbReference type="InterPro" id="IPR050431">
    <property type="entry name" value="Adaptor_comp_med_subunit"/>
</dbReference>
<dbReference type="GO" id="GO:0030131">
    <property type="term" value="C:clathrin adaptor complex"/>
    <property type="evidence" value="ECO:0007669"/>
    <property type="project" value="UniProtKB-UniRule"/>
</dbReference>
<dbReference type="Pfam" id="PF01217">
    <property type="entry name" value="Clat_adaptor_s"/>
    <property type="match status" value="1"/>
</dbReference>
<evidence type="ECO:0000256" key="4">
    <source>
        <dbReference type="ARBA" id="ARBA00023136"/>
    </source>
</evidence>
<dbReference type="InterPro" id="IPR001392">
    <property type="entry name" value="Clathrin_mu"/>
</dbReference>
<reference evidence="7 8" key="1">
    <citation type="submission" date="2016-05" db="EMBL/GenBank/DDBJ databases">
        <title>Nuclear genome of Blastocystis sp. subtype 1 NandII.</title>
        <authorList>
            <person name="Gentekaki E."/>
            <person name="Curtis B."/>
            <person name="Stairs C."/>
            <person name="Eme L."/>
            <person name="Herman E."/>
            <person name="Klimes V."/>
            <person name="Arias M.C."/>
            <person name="Elias M."/>
            <person name="Hilliou F."/>
            <person name="Klute M."/>
            <person name="Malik S.-B."/>
            <person name="Pightling A."/>
            <person name="Rachubinski R."/>
            <person name="Salas D."/>
            <person name="Schlacht A."/>
            <person name="Suga H."/>
            <person name="Archibald J."/>
            <person name="Ball S.G."/>
            <person name="Clark G."/>
            <person name="Dacks J."/>
            <person name="Van Der Giezen M."/>
            <person name="Tsaousis A."/>
            <person name="Roger A."/>
        </authorList>
    </citation>
    <scope>NUCLEOTIDE SEQUENCE [LARGE SCALE GENOMIC DNA]</scope>
    <source>
        <strain evidence="8">ATCC 50177 / NandII</strain>
    </source>
</reference>
<evidence type="ECO:0000256" key="1">
    <source>
        <dbReference type="ARBA" id="ARBA00004308"/>
    </source>
</evidence>
<evidence type="ECO:0000256" key="3">
    <source>
        <dbReference type="ARBA" id="ARBA00022927"/>
    </source>
</evidence>
<dbReference type="AlphaFoldDB" id="A0A196SF69"/>
<dbReference type="SUPFAM" id="SSF64356">
    <property type="entry name" value="SNARE-like"/>
    <property type="match status" value="1"/>
</dbReference>
<accession>A0A196SF69</accession>
<dbReference type="CDD" id="cd14837">
    <property type="entry name" value="AP3_Mu_N"/>
    <property type="match status" value="1"/>
</dbReference>
<dbReference type="EMBL" id="LXWW01000228">
    <property type="protein sequence ID" value="OAO14624.1"/>
    <property type="molecule type" value="Genomic_DNA"/>
</dbReference>
<organism evidence="7 8">
    <name type="scientific">Blastocystis sp. subtype 1 (strain ATCC 50177 / NandII)</name>
    <dbReference type="NCBI Taxonomy" id="478820"/>
    <lineage>
        <taxon>Eukaryota</taxon>
        <taxon>Sar</taxon>
        <taxon>Stramenopiles</taxon>
        <taxon>Bigyra</taxon>
        <taxon>Opalozoa</taxon>
        <taxon>Opalinata</taxon>
        <taxon>Blastocystidae</taxon>
        <taxon>Blastocystis</taxon>
    </lineage>
</organism>
<comment type="similarity">
    <text evidence="5">Belongs to the adaptor complexes medium subunit family.</text>
</comment>
<dbReference type="Proteomes" id="UP000078348">
    <property type="component" value="Unassembled WGS sequence"/>
</dbReference>
<dbReference type="GO" id="GO:0012505">
    <property type="term" value="C:endomembrane system"/>
    <property type="evidence" value="ECO:0007669"/>
    <property type="project" value="UniProtKB-SubCell"/>
</dbReference>
<gene>
    <name evidence="7" type="ORF">AV274_3667</name>
</gene>
<name>A0A196SF69_BLAHN</name>
<dbReference type="Gene3D" id="3.30.450.60">
    <property type="match status" value="1"/>
</dbReference>
<dbReference type="FunFam" id="3.30.450.60:FF:000002">
    <property type="entry name" value="AP-2 complex subunit mu, putative"/>
    <property type="match status" value="1"/>
</dbReference>
<dbReference type="PRINTS" id="PR00314">
    <property type="entry name" value="CLATHRINADPT"/>
</dbReference>
<sequence length="430" mass="47704">MIDSLFILGEDKQIVIEKHWKSIVDRSVLEPFFAALSESVDSMNVPPVLESGDYTLIPVKEDNLFFVSAMRSENSPLMVVEFTNKIIALIKAYIGSVTEVKIRSNFSLVYQLLDEVADFGVPVITEPSIMTSLIMMPTMMNKALNFVTKVAGLNEEDTWLPGTTNNNVNWRRPDLKYGHNEIKFFIIEYINATVSSKGKICDCSAYGTLRVQSHLSGMPQVVAAFTGLEGIDGVFLHSCVDRVRYRTSRTLQFVPLDGVFDVMKYSVKGVKAPELNFYCRPSMSWTRGENGVWGTLEVTVGGRPKKNSEGNPVVAEDVRVEILLPASATGANITTSTGKMVFNQEEKKITWVLGNVRKEDMATMKGPVYLAPGATVPKASLMTKLHFVQLESNLSGLSVSKVTAERVKGDYNMSSKVFKQLEAGDYDIQM</sequence>